<feature type="region of interest" description="Disordered" evidence="1">
    <location>
        <begin position="83"/>
        <end position="107"/>
    </location>
</feature>
<evidence type="ECO:0000313" key="3">
    <source>
        <dbReference type="Proteomes" id="UP001209878"/>
    </source>
</evidence>
<keyword evidence="3" id="KW-1185">Reference proteome</keyword>
<feature type="compositionally biased region" description="Pro residues" evidence="1">
    <location>
        <begin position="52"/>
        <end position="62"/>
    </location>
</feature>
<proteinExistence type="predicted"/>
<name>A0AAD9K7K7_RIDPI</name>
<sequence>MDIDSQWQQIKEMWTSTGSEVLGKKKYQQKDWISADTVNKVQVRKEKKERLNPPPPQNPPDITPAEEVLQINCERPSKAEIEKAIPHMKRGKASGPAKFLPRQSRLT</sequence>
<dbReference type="Proteomes" id="UP001209878">
    <property type="component" value="Unassembled WGS sequence"/>
</dbReference>
<dbReference type="EMBL" id="JAODUO010001331">
    <property type="protein sequence ID" value="KAK2166202.1"/>
    <property type="molecule type" value="Genomic_DNA"/>
</dbReference>
<gene>
    <name evidence="2" type="ORF">NP493_1333g00006</name>
</gene>
<evidence type="ECO:0000313" key="2">
    <source>
        <dbReference type="EMBL" id="KAK2166202.1"/>
    </source>
</evidence>
<dbReference type="AlphaFoldDB" id="A0AAD9K7K7"/>
<accession>A0AAD9K7K7</accession>
<evidence type="ECO:0000256" key="1">
    <source>
        <dbReference type="SAM" id="MobiDB-lite"/>
    </source>
</evidence>
<comment type="caution">
    <text evidence="2">The sequence shown here is derived from an EMBL/GenBank/DDBJ whole genome shotgun (WGS) entry which is preliminary data.</text>
</comment>
<protein>
    <submittedName>
        <fullName evidence="2">Uncharacterized protein</fullName>
    </submittedName>
</protein>
<feature type="region of interest" description="Disordered" evidence="1">
    <location>
        <begin position="43"/>
        <end position="64"/>
    </location>
</feature>
<reference evidence="2" key="1">
    <citation type="journal article" date="2023" name="Mol. Biol. Evol.">
        <title>Third-Generation Sequencing Reveals the Adaptive Role of the Epigenome in Three Deep-Sea Polychaetes.</title>
        <authorList>
            <person name="Perez M."/>
            <person name="Aroh O."/>
            <person name="Sun Y."/>
            <person name="Lan Y."/>
            <person name="Juniper S.K."/>
            <person name="Young C.R."/>
            <person name="Angers B."/>
            <person name="Qian P.Y."/>
        </authorList>
    </citation>
    <scope>NUCLEOTIDE SEQUENCE</scope>
    <source>
        <strain evidence="2">R07B-5</strain>
    </source>
</reference>
<organism evidence="2 3">
    <name type="scientific">Ridgeia piscesae</name>
    <name type="common">Tubeworm</name>
    <dbReference type="NCBI Taxonomy" id="27915"/>
    <lineage>
        <taxon>Eukaryota</taxon>
        <taxon>Metazoa</taxon>
        <taxon>Spiralia</taxon>
        <taxon>Lophotrochozoa</taxon>
        <taxon>Annelida</taxon>
        <taxon>Polychaeta</taxon>
        <taxon>Sedentaria</taxon>
        <taxon>Canalipalpata</taxon>
        <taxon>Sabellida</taxon>
        <taxon>Siboglinidae</taxon>
        <taxon>Ridgeia</taxon>
    </lineage>
</organism>